<dbReference type="GO" id="GO:0046540">
    <property type="term" value="C:U4/U6 x U5 tri-snRNP complex"/>
    <property type="evidence" value="ECO:0007669"/>
    <property type="project" value="EnsemblFungi"/>
</dbReference>
<dbReference type="VEuPathDB" id="FungiDB:SJAG_01308"/>
<dbReference type="JaponicusDB" id="SJAG_01308">
    <property type="gene designation" value="prp38"/>
</dbReference>
<comment type="similarity">
    <text evidence="2 7">Belongs to the PRP38 family.</text>
</comment>
<dbReference type="HOGENOM" id="CLU_039466_2_1_1"/>
<dbReference type="OrthoDB" id="190958at2759"/>
<dbReference type="InterPro" id="IPR005037">
    <property type="entry name" value="PRP38"/>
</dbReference>
<keyword evidence="3 7" id="KW-0507">mRNA processing</keyword>
<keyword evidence="6 7" id="KW-0539">Nucleus</keyword>
<dbReference type="GO" id="GO:0000398">
    <property type="term" value="P:mRNA splicing, via spliceosome"/>
    <property type="evidence" value="ECO:0007669"/>
    <property type="project" value="UniProtKB-UniRule"/>
</dbReference>
<dbReference type="PANTHER" id="PTHR23142">
    <property type="entry name" value="PRE-MRNA-SPLICING FACTOR 38A-RELATED"/>
    <property type="match status" value="1"/>
</dbReference>
<dbReference type="GO" id="GO:0071011">
    <property type="term" value="C:precatalytic spliceosome"/>
    <property type="evidence" value="ECO:0000318"/>
    <property type="project" value="GO_Central"/>
</dbReference>
<evidence type="ECO:0000256" key="4">
    <source>
        <dbReference type="ARBA" id="ARBA00022728"/>
    </source>
</evidence>
<accession>B6K0B4</accession>
<sequence length="216" mass="25087">MSTSDYLARVYRSEGGPVHEMNPTFLIEKILRERIVECAYWKEQCFGLNAASLVDRAVQIQCIGGQSSHQRPTEFICLVYKLLQLAPEDEIVLQYLNATEFKYLRAIAAFYIRLVWKDARVFETLEPLLNDYSKLRTLDMNGYGLTHMDEYVDALLNEQRVCDIALPPLMSRIQLEDLEELEPKESDDESEEEDDDEQKDQDESGRSTLNRETKPH</sequence>
<dbReference type="RefSeq" id="XP_002172557.1">
    <property type="nucleotide sequence ID" value="XM_002172521.2"/>
</dbReference>
<feature type="compositionally biased region" description="Basic and acidic residues" evidence="8">
    <location>
        <begin position="201"/>
        <end position="216"/>
    </location>
</feature>
<evidence type="ECO:0000313" key="10">
    <source>
        <dbReference type="JaponicusDB" id="SJAG_01308"/>
    </source>
</evidence>
<comment type="function">
    <text evidence="7">Required for pre-mRNA splicing.</text>
</comment>
<dbReference type="eggNOG" id="KOG2889">
    <property type="taxonomic scope" value="Eukaryota"/>
</dbReference>
<feature type="region of interest" description="Disordered" evidence="8">
    <location>
        <begin position="176"/>
        <end position="216"/>
    </location>
</feature>
<evidence type="ECO:0000256" key="3">
    <source>
        <dbReference type="ARBA" id="ARBA00022664"/>
    </source>
</evidence>
<organism evidence="9 11">
    <name type="scientific">Schizosaccharomyces japonicus (strain yFS275 / FY16936)</name>
    <name type="common">Fission yeast</name>
    <dbReference type="NCBI Taxonomy" id="402676"/>
    <lineage>
        <taxon>Eukaryota</taxon>
        <taxon>Fungi</taxon>
        <taxon>Dikarya</taxon>
        <taxon>Ascomycota</taxon>
        <taxon>Taphrinomycotina</taxon>
        <taxon>Schizosaccharomycetes</taxon>
        <taxon>Schizosaccharomycetales</taxon>
        <taxon>Schizosaccharomycetaceae</taxon>
        <taxon>Schizosaccharomyces</taxon>
    </lineage>
</organism>
<dbReference type="AlphaFoldDB" id="B6K0B4"/>
<gene>
    <name evidence="10" type="primary">prp38</name>
    <name evidence="9" type="ORF">SJAG_01308</name>
</gene>
<dbReference type="Proteomes" id="UP000001744">
    <property type="component" value="Unassembled WGS sequence"/>
</dbReference>
<feature type="compositionally biased region" description="Acidic residues" evidence="8">
    <location>
        <begin position="176"/>
        <end position="200"/>
    </location>
</feature>
<evidence type="ECO:0000256" key="2">
    <source>
        <dbReference type="ARBA" id="ARBA00006164"/>
    </source>
</evidence>
<evidence type="ECO:0000313" key="11">
    <source>
        <dbReference type="Proteomes" id="UP000001744"/>
    </source>
</evidence>
<dbReference type="STRING" id="402676.B6K0B4"/>
<comment type="subcellular location">
    <subcellularLocation>
        <location evidence="1 7">Nucleus</location>
    </subcellularLocation>
</comment>
<dbReference type="Pfam" id="PF03371">
    <property type="entry name" value="PRP38"/>
    <property type="match status" value="1"/>
</dbReference>
<evidence type="ECO:0000313" key="9">
    <source>
        <dbReference type="EMBL" id="EEB06264.1"/>
    </source>
</evidence>
<reference evidence="9 11" key="1">
    <citation type="journal article" date="2011" name="Science">
        <title>Comparative functional genomics of the fission yeasts.</title>
        <authorList>
            <person name="Rhind N."/>
            <person name="Chen Z."/>
            <person name="Yassour M."/>
            <person name="Thompson D.A."/>
            <person name="Haas B.J."/>
            <person name="Habib N."/>
            <person name="Wapinski I."/>
            <person name="Roy S."/>
            <person name="Lin M.F."/>
            <person name="Heiman D.I."/>
            <person name="Young S.K."/>
            <person name="Furuya K."/>
            <person name="Guo Y."/>
            <person name="Pidoux A."/>
            <person name="Chen H.M."/>
            <person name="Robbertse B."/>
            <person name="Goldberg J.M."/>
            <person name="Aoki K."/>
            <person name="Bayne E.H."/>
            <person name="Berlin A.M."/>
            <person name="Desjardins C.A."/>
            <person name="Dobbs E."/>
            <person name="Dukaj L."/>
            <person name="Fan L."/>
            <person name="FitzGerald M.G."/>
            <person name="French C."/>
            <person name="Gujja S."/>
            <person name="Hansen K."/>
            <person name="Keifenheim D."/>
            <person name="Levin J.Z."/>
            <person name="Mosher R.A."/>
            <person name="Mueller C.A."/>
            <person name="Pfiffner J."/>
            <person name="Priest M."/>
            <person name="Russ C."/>
            <person name="Smialowska A."/>
            <person name="Swoboda P."/>
            <person name="Sykes S.M."/>
            <person name="Vaughn M."/>
            <person name="Vengrova S."/>
            <person name="Yoder R."/>
            <person name="Zeng Q."/>
            <person name="Allshire R."/>
            <person name="Baulcombe D."/>
            <person name="Birren B.W."/>
            <person name="Brown W."/>
            <person name="Ekwall K."/>
            <person name="Kellis M."/>
            <person name="Leatherwood J."/>
            <person name="Levin H."/>
            <person name="Margalit H."/>
            <person name="Martienssen R."/>
            <person name="Nieduszynski C.A."/>
            <person name="Spatafora J.W."/>
            <person name="Friedman N."/>
            <person name="Dalgaard J.Z."/>
            <person name="Baumann P."/>
            <person name="Niki H."/>
            <person name="Regev A."/>
            <person name="Nusbaum C."/>
        </authorList>
    </citation>
    <scope>NUCLEOTIDE SEQUENCE [LARGE SCALE GENOMIC DNA]</scope>
    <source>
        <strain evidence="11">yFS275 / FY16936</strain>
    </source>
</reference>
<evidence type="ECO:0000256" key="8">
    <source>
        <dbReference type="SAM" id="MobiDB-lite"/>
    </source>
</evidence>
<dbReference type="GeneID" id="7052381"/>
<proteinExistence type="inferred from homology"/>
<name>B6K0B4_SCHJY</name>
<evidence type="ECO:0000256" key="1">
    <source>
        <dbReference type="ARBA" id="ARBA00004123"/>
    </source>
</evidence>
<keyword evidence="4 7" id="KW-0747">Spliceosome</keyword>
<evidence type="ECO:0000256" key="5">
    <source>
        <dbReference type="ARBA" id="ARBA00023187"/>
    </source>
</evidence>
<dbReference type="OMA" id="GEHFKYL"/>
<keyword evidence="5 7" id="KW-0508">mRNA splicing</keyword>
<protein>
    <recommendedName>
        <fullName evidence="7">Pre-mRNA-splicing factor 38</fullName>
    </recommendedName>
</protein>
<evidence type="ECO:0000256" key="6">
    <source>
        <dbReference type="ARBA" id="ARBA00023242"/>
    </source>
</evidence>
<evidence type="ECO:0000256" key="7">
    <source>
        <dbReference type="RuleBase" id="RU367025"/>
    </source>
</evidence>
<dbReference type="EMBL" id="KE651168">
    <property type="protein sequence ID" value="EEB06264.1"/>
    <property type="molecule type" value="Genomic_DNA"/>
</dbReference>
<keyword evidence="11" id="KW-1185">Reference proteome</keyword>